<keyword evidence="4 8" id="KW-0808">Transferase</keyword>
<dbReference type="RefSeq" id="WP_067393620.1">
    <property type="nucleotide sequence ID" value="NZ_BCTA01000063.1"/>
</dbReference>
<dbReference type="PANTHER" id="PTHR43619">
    <property type="entry name" value="S-ADENOSYL-L-METHIONINE-DEPENDENT METHYLTRANSFERASE YKTD-RELATED"/>
    <property type="match status" value="1"/>
</dbReference>
<accession>A0AAW5SQJ2</accession>
<proteinExistence type="inferred from homology"/>
<keyword evidence="9" id="KW-1185">Reference proteome</keyword>
<comment type="caution">
    <text evidence="8">The sequence shown here is derived from an EMBL/GenBank/DDBJ whole genome shotgun (WGS) entry which is preliminary data.</text>
</comment>
<dbReference type="Pfam" id="PF04072">
    <property type="entry name" value="LCM"/>
    <property type="match status" value="1"/>
</dbReference>
<dbReference type="InterPro" id="IPR007213">
    <property type="entry name" value="Ppm1/Ppm2/Tcmp"/>
</dbReference>
<evidence type="ECO:0000256" key="2">
    <source>
        <dbReference type="ARBA" id="ARBA00008138"/>
    </source>
</evidence>
<dbReference type="NCBIfam" id="TIGR00027">
    <property type="entry name" value="mthyl_TIGR00027"/>
    <property type="match status" value="1"/>
</dbReference>
<evidence type="ECO:0000256" key="3">
    <source>
        <dbReference type="ARBA" id="ARBA00022603"/>
    </source>
</evidence>
<dbReference type="PANTHER" id="PTHR43619:SF2">
    <property type="entry name" value="S-ADENOSYL-L-METHIONINE-DEPENDENT METHYLTRANSFERASES SUPERFAMILY PROTEIN"/>
    <property type="match status" value="1"/>
</dbReference>
<name>A0AAW5SQJ2_MYCNV</name>
<evidence type="ECO:0000256" key="1">
    <source>
        <dbReference type="ARBA" id="ARBA00003907"/>
    </source>
</evidence>
<dbReference type="Proteomes" id="UP000069773">
    <property type="component" value="Unassembled WGS sequence"/>
</dbReference>
<gene>
    <name evidence="8" type="ORF">H7I77_24075</name>
    <name evidence="7" type="ORF">RMCN_4363</name>
</gene>
<evidence type="ECO:0000313" key="9">
    <source>
        <dbReference type="Proteomes" id="UP000069773"/>
    </source>
</evidence>
<evidence type="ECO:0000313" key="7">
    <source>
        <dbReference type="EMBL" id="GAT11230.1"/>
    </source>
</evidence>
<reference evidence="8" key="3">
    <citation type="journal article" date="2022" name="BMC Genomics">
        <title>Comparative genome analysis of mycobacteria focusing on tRNA and non-coding RNA.</title>
        <authorList>
            <person name="Behra P.R.K."/>
            <person name="Pettersson B.M.F."/>
            <person name="Ramesh M."/>
            <person name="Das S."/>
            <person name="Dasgupta S."/>
            <person name="Kirsebom L.A."/>
        </authorList>
    </citation>
    <scope>NUCLEOTIDE SEQUENCE</scope>
    <source>
        <strain evidence="8">DSM 44203</strain>
    </source>
</reference>
<dbReference type="Proteomes" id="UP001207528">
    <property type="component" value="Unassembled WGS sequence"/>
</dbReference>
<reference evidence="8" key="2">
    <citation type="submission" date="2020-07" db="EMBL/GenBank/DDBJ databases">
        <authorList>
            <person name="Pettersson B.M.F."/>
            <person name="Behra P.R.K."/>
            <person name="Ramesh M."/>
            <person name="Das S."/>
            <person name="Dasgupta S."/>
            <person name="Kirsebom L.A."/>
        </authorList>
    </citation>
    <scope>NUCLEOTIDE SEQUENCE</scope>
    <source>
        <strain evidence="8">DSM 44203</strain>
    </source>
</reference>
<comment type="similarity">
    <text evidence="2 6">Belongs to the UPF0677 family.</text>
</comment>
<organism evidence="8 10">
    <name type="scientific">Mycolicibacterium novocastrense</name>
    <name type="common">Mycobacterium novocastrense</name>
    <dbReference type="NCBI Taxonomy" id="59813"/>
    <lineage>
        <taxon>Bacteria</taxon>
        <taxon>Bacillati</taxon>
        <taxon>Actinomycetota</taxon>
        <taxon>Actinomycetes</taxon>
        <taxon>Mycobacteriales</taxon>
        <taxon>Mycobacteriaceae</taxon>
        <taxon>Mycolicibacterium</taxon>
    </lineage>
</organism>
<dbReference type="GO" id="GO:0032259">
    <property type="term" value="P:methylation"/>
    <property type="evidence" value="ECO:0007669"/>
    <property type="project" value="UniProtKB-KW"/>
</dbReference>
<dbReference type="InterPro" id="IPR011610">
    <property type="entry name" value="SAM_mthyl_Trfase_ML2640-like"/>
</dbReference>
<reference evidence="7 9" key="1">
    <citation type="journal article" date="2016" name="Genome Announc.">
        <title>Draft Genome Sequences of Five Rapidly Growing Mycobacterium Species, M. thermoresistibile, M. fortuitum subsp. acetamidolyticum, M. canariasense, M. brisbanense, and M. novocastrense.</title>
        <authorList>
            <person name="Katahira K."/>
            <person name="Ogura Y."/>
            <person name="Gotoh Y."/>
            <person name="Hayashi T."/>
        </authorList>
    </citation>
    <scope>NUCLEOTIDE SEQUENCE [LARGE SCALE GENOMIC DNA]</scope>
    <source>
        <strain evidence="7 9">JCM18114</strain>
    </source>
</reference>
<dbReference type="EMBL" id="JACKTI010000063">
    <property type="protein sequence ID" value="MCV7026393.1"/>
    <property type="molecule type" value="Genomic_DNA"/>
</dbReference>
<keyword evidence="5 6" id="KW-0949">S-adenosyl-L-methionine</keyword>
<evidence type="ECO:0000256" key="6">
    <source>
        <dbReference type="RuleBase" id="RU362030"/>
    </source>
</evidence>
<dbReference type="EMBL" id="BCTA01000063">
    <property type="protein sequence ID" value="GAT11230.1"/>
    <property type="molecule type" value="Genomic_DNA"/>
</dbReference>
<dbReference type="SUPFAM" id="SSF53335">
    <property type="entry name" value="S-adenosyl-L-methionine-dependent methyltransferases"/>
    <property type="match status" value="1"/>
</dbReference>
<dbReference type="InterPro" id="IPR029063">
    <property type="entry name" value="SAM-dependent_MTases_sf"/>
</dbReference>
<protein>
    <recommendedName>
        <fullName evidence="6">S-adenosyl-L-methionine-dependent methyltransferase</fullName>
        <ecNumber evidence="6">2.1.1.-</ecNumber>
    </recommendedName>
</protein>
<dbReference type="Gene3D" id="3.40.50.150">
    <property type="entry name" value="Vaccinia Virus protein VP39"/>
    <property type="match status" value="1"/>
</dbReference>
<sequence length="305" mass="33840">MARTDGDSWGITESVGATALGVAWSRALEQNTECPLFTDPYAQMFVDAAVEQGWQPPPAQMAERIRSIGGYAASRTKWFDEFFIAAGANGIDQVVILAAGLDARAWRLPWIGGTVVYEIDQPRVLAFKVDTMRRHEVQPTARYIPVPIDLREDWPRALRDAGFDASEPTAWAAEGLLPYLPASGQDLLFERIHRLSARGSRVGVESFDAGFFEPGYLESRRQRLAEYRRQAGEEDPNGAGGDAFDVQDLWYTEERTEVTAWLTDHGWDVTSIGAADLMDRYGRCAAGEPDDTTPRTAFVEGQRAC</sequence>
<comment type="function">
    <text evidence="1 6">Exhibits S-adenosyl-L-methionine-dependent methyltransferase activity.</text>
</comment>
<evidence type="ECO:0000313" key="10">
    <source>
        <dbReference type="Proteomes" id="UP001207528"/>
    </source>
</evidence>
<dbReference type="AlphaFoldDB" id="A0AAW5SQJ2"/>
<evidence type="ECO:0000256" key="4">
    <source>
        <dbReference type="ARBA" id="ARBA00022679"/>
    </source>
</evidence>
<dbReference type="GO" id="GO:0008168">
    <property type="term" value="F:methyltransferase activity"/>
    <property type="evidence" value="ECO:0007669"/>
    <property type="project" value="UniProtKB-UniRule"/>
</dbReference>
<keyword evidence="3 6" id="KW-0489">Methyltransferase</keyword>
<evidence type="ECO:0000313" key="8">
    <source>
        <dbReference type="EMBL" id="MCV7026393.1"/>
    </source>
</evidence>
<evidence type="ECO:0000256" key="5">
    <source>
        <dbReference type="ARBA" id="ARBA00022691"/>
    </source>
</evidence>
<dbReference type="EC" id="2.1.1.-" evidence="6"/>